<evidence type="ECO:0000313" key="2">
    <source>
        <dbReference type="Proteomes" id="UP000538147"/>
    </source>
</evidence>
<dbReference type="AlphaFoldDB" id="A0A841L8V9"/>
<dbReference type="RefSeq" id="WP_243452894.1">
    <property type="nucleotide sequence ID" value="NZ_JACIIV010000021.1"/>
</dbReference>
<dbReference type="Proteomes" id="UP000538147">
    <property type="component" value="Unassembled WGS sequence"/>
</dbReference>
<evidence type="ECO:0000313" key="1">
    <source>
        <dbReference type="EMBL" id="MBB6228616.1"/>
    </source>
</evidence>
<gene>
    <name evidence="1" type="ORF">FHS79_002806</name>
</gene>
<dbReference type="EMBL" id="JACIIV010000021">
    <property type="protein sequence ID" value="MBB6228616.1"/>
    <property type="molecule type" value="Genomic_DNA"/>
</dbReference>
<proteinExistence type="predicted"/>
<accession>A0A841L8V9</accession>
<name>A0A841L8V9_9SPHN</name>
<protein>
    <submittedName>
        <fullName evidence="1">Uncharacterized protein</fullName>
    </submittedName>
</protein>
<comment type="caution">
    <text evidence="1">The sequence shown here is derived from an EMBL/GenBank/DDBJ whole genome shotgun (WGS) entry which is preliminary data.</text>
</comment>
<reference evidence="1 2" key="1">
    <citation type="submission" date="2020-08" db="EMBL/GenBank/DDBJ databases">
        <title>Genomic Encyclopedia of Type Strains, Phase IV (KMG-IV): sequencing the most valuable type-strain genomes for metagenomic binning, comparative biology and taxonomic classification.</title>
        <authorList>
            <person name="Goeker M."/>
        </authorList>
    </citation>
    <scope>NUCLEOTIDE SEQUENCE [LARGE SCALE GENOMIC DNA]</scope>
    <source>
        <strain evidence="1 2">DSM 102189</strain>
    </source>
</reference>
<organism evidence="1 2">
    <name type="scientific">Polymorphobacter multimanifer</name>
    <dbReference type="NCBI Taxonomy" id="1070431"/>
    <lineage>
        <taxon>Bacteria</taxon>
        <taxon>Pseudomonadati</taxon>
        <taxon>Pseudomonadota</taxon>
        <taxon>Alphaproteobacteria</taxon>
        <taxon>Sphingomonadales</taxon>
        <taxon>Sphingosinicellaceae</taxon>
        <taxon>Polymorphobacter</taxon>
    </lineage>
</organism>
<sequence>MTHRIVMPIRPSQRWFYPIDWRELSQVIRFDRAGGRCEQCGRPHLQWVIVGPDGVWWNEELQGWRDHRGRRTRTLPSLAHLVALQPAFSGFTPPPLPRSYVVLATAHLDQNPGNNAPHNLAALCQRCHLAHDRSAHRRQRWVTLFYRRALGDLFAGRYPEGR</sequence>
<keyword evidence="2" id="KW-1185">Reference proteome</keyword>